<evidence type="ECO:0000313" key="3">
    <source>
        <dbReference type="EMBL" id="CAF4614038.1"/>
    </source>
</evidence>
<feature type="non-terminal residue" evidence="3">
    <location>
        <position position="1"/>
    </location>
</feature>
<dbReference type="SUPFAM" id="SSF57716">
    <property type="entry name" value="Glucocorticoid receptor-like (DNA-binding domain)"/>
    <property type="match status" value="1"/>
</dbReference>
<dbReference type="Proteomes" id="UP000676336">
    <property type="component" value="Unassembled WGS sequence"/>
</dbReference>
<evidence type="ECO:0000256" key="1">
    <source>
        <dbReference type="SAM" id="MobiDB-lite"/>
    </source>
</evidence>
<comment type="caution">
    <text evidence="3">The sequence shown here is derived from an EMBL/GenBank/DDBJ whole genome shotgun (WGS) entry which is preliminary data.</text>
</comment>
<proteinExistence type="predicted"/>
<name>A0A8S2ZBP3_9BILA</name>
<sequence>GDTMKIYHHVACIFDTFLNARATTKIIESSTDLDGWLNIMPVEREIILEQIKRIQEAKANKVTTKSPVKKAPKSTPAERP</sequence>
<gene>
    <name evidence="3" type="ORF">GIL414_LOCUS39488</name>
    <name evidence="2" type="ORF">SMN809_LOCUS37210</name>
</gene>
<dbReference type="EMBL" id="CAJOBI010093913">
    <property type="protein sequence ID" value="CAF4555382.1"/>
    <property type="molecule type" value="Genomic_DNA"/>
</dbReference>
<dbReference type="GO" id="GO:0008270">
    <property type="term" value="F:zinc ion binding"/>
    <property type="evidence" value="ECO:0007669"/>
    <property type="project" value="InterPro"/>
</dbReference>
<dbReference type="AlphaFoldDB" id="A0A8S2ZBP3"/>
<dbReference type="Gene3D" id="3.30.1740.10">
    <property type="entry name" value="Zinc finger, PARP-type"/>
    <property type="match status" value="1"/>
</dbReference>
<accession>A0A8S2ZBP3</accession>
<feature type="non-terminal residue" evidence="3">
    <location>
        <position position="80"/>
    </location>
</feature>
<organism evidence="3 4">
    <name type="scientific">Rotaria magnacalcarata</name>
    <dbReference type="NCBI Taxonomy" id="392030"/>
    <lineage>
        <taxon>Eukaryota</taxon>
        <taxon>Metazoa</taxon>
        <taxon>Spiralia</taxon>
        <taxon>Gnathifera</taxon>
        <taxon>Rotifera</taxon>
        <taxon>Eurotatoria</taxon>
        <taxon>Bdelloidea</taxon>
        <taxon>Philodinida</taxon>
        <taxon>Philodinidae</taxon>
        <taxon>Rotaria</taxon>
    </lineage>
</organism>
<dbReference type="Proteomes" id="UP000681720">
    <property type="component" value="Unassembled WGS sequence"/>
</dbReference>
<dbReference type="EMBL" id="CAJOBJ010107013">
    <property type="protein sequence ID" value="CAF4614038.1"/>
    <property type="molecule type" value="Genomic_DNA"/>
</dbReference>
<protein>
    <submittedName>
        <fullName evidence="3">Uncharacterized protein</fullName>
    </submittedName>
</protein>
<evidence type="ECO:0000313" key="4">
    <source>
        <dbReference type="Proteomes" id="UP000681720"/>
    </source>
</evidence>
<dbReference type="GO" id="GO:0003677">
    <property type="term" value="F:DNA binding"/>
    <property type="evidence" value="ECO:0007669"/>
    <property type="project" value="InterPro"/>
</dbReference>
<reference evidence="3" key="1">
    <citation type="submission" date="2021-02" db="EMBL/GenBank/DDBJ databases">
        <authorList>
            <person name="Nowell W R."/>
        </authorList>
    </citation>
    <scope>NUCLEOTIDE SEQUENCE</scope>
</reference>
<feature type="region of interest" description="Disordered" evidence="1">
    <location>
        <begin position="58"/>
        <end position="80"/>
    </location>
</feature>
<dbReference type="InterPro" id="IPR036957">
    <property type="entry name" value="Znf_PARP_sf"/>
</dbReference>
<evidence type="ECO:0000313" key="2">
    <source>
        <dbReference type="EMBL" id="CAF4555382.1"/>
    </source>
</evidence>